<feature type="transmembrane region" description="Helical" evidence="5">
    <location>
        <begin position="325"/>
        <end position="343"/>
    </location>
</feature>
<keyword evidence="2 5" id="KW-0812">Transmembrane</keyword>
<dbReference type="InterPro" id="IPR036259">
    <property type="entry name" value="MFS_trans_sf"/>
</dbReference>
<dbReference type="SUPFAM" id="SSF103473">
    <property type="entry name" value="MFS general substrate transporter"/>
    <property type="match status" value="1"/>
</dbReference>
<dbReference type="PANTHER" id="PTHR23501">
    <property type="entry name" value="MAJOR FACILITATOR SUPERFAMILY"/>
    <property type="match status" value="1"/>
</dbReference>
<feature type="transmembrane region" description="Helical" evidence="5">
    <location>
        <begin position="122"/>
        <end position="144"/>
    </location>
</feature>
<dbReference type="Pfam" id="PF07690">
    <property type="entry name" value="MFS_1"/>
    <property type="match status" value="1"/>
</dbReference>
<feature type="transmembrane region" description="Helical" evidence="5">
    <location>
        <begin position="423"/>
        <end position="444"/>
    </location>
</feature>
<dbReference type="Gene3D" id="1.20.1720.10">
    <property type="entry name" value="Multidrug resistance protein D"/>
    <property type="match status" value="1"/>
</dbReference>
<feature type="transmembrane region" description="Helical" evidence="5">
    <location>
        <begin position="289"/>
        <end position="313"/>
    </location>
</feature>
<accession>A0ABW3FPQ3</accession>
<evidence type="ECO:0000256" key="3">
    <source>
        <dbReference type="ARBA" id="ARBA00022989"/>
    </source>
</evidence>
<feature type="transmembrane region" description="Helical" evidence="5">
    <location>
        <begin position="251"/>
        <end position="269"/>
    </location>
</feature>
<dbReference type="Gene3D" id="1.20.1250.20">
    <property type="entry name" value="MFS general substrate transporter like domains"/>
    <property type="match status" value="1"/>
</dbReference>
<dbReference type="RefSeq" id="WP_263252579.1">
    <property type="nucleotide sequence ID" value="NZ_BAABLT010000001.1"/>
</dbReference>
<proteinExistence type="predicted"/>
<feature type="transmembrane region" description="Helical" evidence="5">
    <location>
        <begin position="188"/>
        <end position="208"/>
    </location>
</feature>
<evidence type="ECO:0000256" key="2">
    <source>
        <dbReference type="ARBA" id="ARBA00022692"/>
    </source>
</evidence>
<evidence type="ECO:0000256" key="4">
    <source>
        <dbReference type="ARBA" id="ARBA00023136"/>
    </source>
</evidence>
<gene>
    <name evidence="7" type="ORF">ACFQ16_07395</name>
</gene>
<reference evidence="8" key="1">
    <citation type="journal article" date="2019" name="Int. J. Syst. Evol. Microbiol.">
        <title>The Global Catalogue of Microorganisms (GCM) 10K type strain sequencing project: providing services to taxonomists for standard genome sequencing and annotation.</title>
        <authorList>
            <consortium name="The Broad Institute Genomics Platform"/>
            <consortium name="The Broad Institute Genome Sequencing Center for Infectious Disease"/>
            <person name="Wu L."/>
            <person name="Ma J."/>
        </authorList>
    </citation>
    <scope>NUCLEOTIDE SEQUENCE [LARGE SCALE GENOMIC DNA]</scope>
    <source>
        <strain evidence="8">CCUG 56401</strain>
    </source>
</reference>
<feature type="transmembrane region" description="Helical" evidence="5">
    <location>
        <begin position="94"/>
        <end position="116"/>
    </location>
</feature>
<evidence type="ECO:0000313" key="7">
    <source>
        <dbReference type="EMBL" id="MFD0919563.1"/>
    </source>
</evidence>
<comment type="subcellular location">
    <subcellularLocation>
        <location evidence="1">Cell membrane</location>
        <topology evidence="1">Multi-pass membrane protein</topology>
    </subcellularLocation>
</comment>
<feature type="transmembrane region" description="Helical" evidence="5">
    <location>
        <begin position="63"/>
        <end position="82"/>
    </location>
</feature>
<dbReference type="Proteomes" id="UP001597018">
    <property type="component" value="Unassembled WGS sequence"/>
</dbReference>
<dbReference type="PROSITE" id="PS50850">
    <property type="entry name" value="MFS"/>
    <property type="match status" value="1"/>
</dbReference>
<feature type="transmembrane region" description="Helical" evidence="5">
    <location>
        <begin position="515"/>
        <end position="536"/>
    </location>
</feature>
<keyword evidence="3 5" id="KW-1133">Transmembrane helix</keyword>
<dbReference type="PANTHER" id="PTHR23501:SF197">
    <property type="entry name" value="COMD"/>
    <property type="match status" value="1"/>
</dbReference>
<dbReference type="InterPro" id="IPR011701">
    <property type="entry name" value="MFS"/>
</dbReference>
<evidence type="ECO:0000313" key="8">
    <source>
        <dbReference type="Proteomes" id="UP001597018"/>
    </source>
</evidence>
<feature type="transmembrane region" description="Helical" evidence="5">
    <location>
        <begin position="355"/>
        <end position="374"/>
    </location>
</feature>
<dbReference type="PRINTS" id="PR01036">
    <property type="entry name" value="TCRTETB"/>
</dbReference>
<feature type="domain" description="Major facilitator superfamily (MFS) profile" evidence="6">
    <location>
        <begin position="29"/>
        <end position="542"/>
    </location>
</feature>
<sequence length="542" mass="56059">MADQARPGARVAPEESGGEPIGGRRIALIMTGLTFGMFMASLDQTVISTAVRTIADDLNGLTQQAWVTTSYLVTTVVSTALYGKFSDLHGRKPMYVISVSLFLLGSVLCAAAQSMWQLAAFRAVQGLGAGGLMTLAFAVLADLLSPAESARYRSYFGAVFGVSAVVGPVLGGLFAGIGSLLSITGWRWAFLINVPIGAVAALLVAALYPSARQQRAAHPVDRAGIAALVLCLAPLLVAAQQGGEWGWKSPATLAMFLLGAVGLVLFAFAERRAGDAALLPPLLFRHRDFSVSSAVNVIVSMGVFGVLGVLPLYLQLVRGLSPTQAGLMILPQTLGIVLIGRFSGPHIARTGKFKGYLLVGVATMAVASFALSTLSPATPLWVPAAATAAMGVGIGLAWQVMMAAIQRQAPRSHLGAATASFSFFREIGATAGASVFLSVLFGLAGGRVSAAFTRAVTADPAVRAALHDPRVVADPANRPLLDVVRGGAVDLDNTTFLAHADTRLVAPLLTGLADAMSTVFVVSGAILVAGVVLVVFTGKPER</sequence>
<keyword evidence="8" id="KW-1185">Reference proteome</keyword>
<protein>
    <submittedName>
        <fullName evidence="7">MFS transporter</fullName>
    </submittedName>
</protein>
<feature type="transmembrane region" description="Helical" evidence="5">
    <location>
        <begin position="220"/>
        <end position="239"/>
    </location>
</feature>
<feature type="transmembrane region" description="Helical" evidence="5">
    <location>
        <begin position="380"/>
        <end position="402"/>
    </location>
</feature>
<feature type="transmembrane region" description="Helical" evidence="5">
    <location>
        <begin position="156"/>
        <end position="182"/>
    </location>
</feature>
<feature type="transmembrane region" description="Helical" evidence="5">
    <location>
        <begin position="26"/>
        <end position="51"/>
    </location>
</feature>
<evidence type="ECO:0000256" key="5">
    <source>
        <dbReference type="SAM" id="Phobius"/>
    </source>
</evidence>
<dbReference type="InterPro" id="IPR020846">
    <property type="entry name" value="MFS_dom"/>
</dbReference>
<evidence type="ECO:0000256" key="1">
    <source>
        <dbReference type="ARBA" id="ARBA00004651"/>
    </source>
</evidence>
<keyword evidence="4 5" id="KW-0472">Membrane</keyword>
<name>A0ABW3FPQ3_9PSEU</name>
<evidence type="ECO:0000259" key="6">
    <source>
        <dbReference type="PROSITE" id="PS50850"/>
    </source>
</evidence>
<dbReference type="EMBL" id="JBHTIW010000003">
    <property type="protein sequence ID" value="MFD0919563.1"/>
    <property type="molecule type" value="Genomic_DNA"/>
</dbReference>
<dbReference type="CDD" id="cd17502">
    <property type="entry name" value="MFS_Azr1_MDR_like"/>
    <property type="match status" value="1"/>
</dbReference>
<organism evidence="7 8">
    <name type="scientific">Saccharopolyspora rosea</name>
    <dbReference type="NCBI Taxonomy" id="524884"/>
    <lineage>
        <taxon>Bacteria</taxon>
        <taxon>Bacillati</taxon>
        <taxon>Actinomycetota</taxon>
        <taxon>Actinomycetes</taxon>
        <taxon>Pseudonocardiales</taxon>
        <taxon>Pseudonocardiaceae</taxon>
        <taxon>Saccharopolyspora</taxon>
    </lineage>
</organism>
<comment type="caution">
    <text evidence="7">The sequence shown here is derived from an EMBL/GenBank/DDBJ whole genome shotgun (WGS) entry which is preliminary data.</text>
</comment>